<evidence type="ECO:0000256" key="1">
    <source>
        <dbReference type="ARBA" id="ARBA00022737"/>
    </source>
</evidence>
<feature type="repeat" description="TPR" evidence="3">
    <location>
        <begin position="287"/>
        <end position="320"/>
    </location>
</feature>
<keyword evidence="2 3" id="KW-0802">TPR repeat</keyword>
<dbReference type="InterPro" id="IPR050498">
    <property type="entry name" value="Ycf3"/>
</dbReference>
<feature type="repeat" description="TPR" evidence="3">
    <location>
        <begin position="185"/>
        <end position="218"/>
    </location>
</feature>
<dbReference type="Pfam" id="PF13181">
    <property type="entry name" value="TPR_8"/>
    <property type="match status" value="1"/>
</dbReference>
<dbReference type="PROSITE" id="PS50293">
    <property type="entry name" value="TPR_REGION"/>
    <property type="match status" value="1"/>
</dbReference>
<organism evidence="4 5">
    <name type="scientific">Fodinisporobacter ferrooxydans</name>
    <dbReference type="NCBI Taxonomy" id="2901836"/>
    <lineage>
        <taxon>Bacteria</taxon>
        <taxon>Bacillati</taxon>
        <taxon>Bacillota</taxon>
        <taxon>Bacilli</taxon>
        <taxon>Bacillales</taxon>
        <taxon>Alicyclobacillaceae</taxon>
        <taxon>Fodinisporobacter</taxon>
    </lineage>
</organism>
<evidence type="ECO:0000313" key="5">
    <source>
        <dbReference type="Proteomes" id="UP000830167"/>
    </source>
</evidence>
<evidence type="ECO:0000256" key="2">
    <source>
        <dbReference type="ARBA" id="ARBA00022803"/>
    </source>
</evidence>
<dbReference type="InterPro" id="IPR019734">
    <property type="entry name" value="TPR_rpt"/>
</dbReference>
<keyword evidence="5" id="KW-1185">Reference proteome</keyword>
<dbReference type="EMBL" id="CP089291">
    <property type="protein sequence ID" value="UOF89690.1"/>
    <property type="molecule type" value="Genomic_DNA"/>
</dbReference>
<sequence>MFKKQFELLERAVGRIQQQLQTADADQKLYLAEELFALRNVCDSFLEKWIDFDEHCSDIIETYQLDQFASTTAAEVSDSSTSEWNQFLTKHMSTPIPKGSIAKFHEPLETSLHVRSFQKGVGFFQLLMYPEAIREFEHAVAQNQDHSTIARMYLAVACVMQGRREEARRHLKLLQHVANEPLVLATVYQAKGVLEAQERQYGDAIRHFSRAQEIMPELKDLSFNLGVCHFKTGKYVQALQQFMQAFRSNLEDLEAGELCAKLWRFLGYADEGKGYALQLVQRQPERSDFVCLLAELELELGNYEEAIKSYQKALSFDPACGRAYSGLGWIALWRGNTDKARAFVQKHLSIQPKSKEGLFYFGWLLIQQGELQKAQKVFETLLRYHAAEPYGLIGLSHIYGELGEASAARDLLHRVVRNKDPNIKRIALVHLGRIAMAQKQYEQSMRYLNAALGFDSHAVETLFYKGLNHYFMGDHERAQEYWSKCGELQPQSI</sequence>
<dbReference type="Proteomes" id="UP000830167">
    <property type="component" value="Chromosome"/>
</dbReference>
<dbReference type="RefSeq" id="WP_347436380.1">
    <property type="nucleotide sequence ID" value="NZ_CP089291.1"/>
</dbReference>
<dbReference type="Pfam" id="PF13432">
    <property type="entry name" value="TPR_16"/>
    <property type="match status" value="3"/>
</dbReference>
<dbReference type="PROSITE" id="PS50005">
    <property type="entry name" value="TPR"/>
    <property type="match status" value="4"/>
</dbReference>
<keyword evidence="1" id="KW-0677">Repeat</keyword>
<dbReference type="Pfam" id="PF14559">
    <property type="entry name" value="TPR_19"/>
    <property type="match status" value="1"/>
</dbReference>
<name>A0ABY4CGT1_9BACL</name>
<accession>A0ABY4CGT1</accession>
<proteinExistence type="predicted"/>
<dbReference type="InterPro" id="IPR011990">
    <property type="entry name" value="TPR-like_helical_dom_sf"/>
</dbReference>
<dbReference type="SUPFAM" id="SSF48452">
    <property type="entry name" value="TPR-like"/>
    <property type="match status" value="3"/>
</dbReference>
<dbReference type="PANTHER" id="PTHR44858">
    <property type="entry name" value="TETRATRICOPEPTIDE REPEAT PROTEIN 6"/>
    <property type="match status" value="1"/>
</dbReference>
<gene>
    <name evidence="4" type="ORF">LSG31_17665</name>
</gene>
<protein>
    <submittedName>
        <fullName evidence="4">Tetratricopeptide repeat protein</fullName>
    </submittedName>
</protein>
<dbReference type="Gene3D" id="1.25.40.10">
    <property type="entry name" value="Tetratricopeptide repeat domain"/>
    <property type="match status" value="2"/>
</dbReference>
<evidence type="ECO:0000313" key="4">
    <source>
        <dbReference type="EMBL" id="UOF89690.1"/>
    </source>
</evidence>
<dbReference type="Pfam" id="PF13174">
    <property type="entry name" value="TPR_6"/>
    <property type="match status" value="1"/>
</dbReference>
<evidence type="ECO:0000256" key="3">
    <source>
        <dbReference type="PROSITE-ProRule" id="PRU00339"/>
    </source>
</evidence>
<dbReference type="SMART" id="SM00028">
    <property type="entry name" value="TPR"/>
    <property type="match status" value="8"/>
</dbReference>
<feature type="repeat" description="TPR" evidence="3">
    <location>
        <begin position="459"/>
        <end position="492"/>
    </location>
</feature>
<reference evidence="4" key="1">
    <citation type="submission" date="2021-12" db="EMBL/GenBank/DDBJ databases">
        <title>Alicyclobacillaceae gen. nov., sp. nov., isolated from chalcocite enrichment system.</title>
        <authorList>
            <person name="Jiang Z."/>
        </authorList>
    </citation>
    <scope>NUCLEOTIDE SEQUENCE</scope>
    <source>
        <strain evidence="4">MYW30-H2</strain>
    </source>
</reference>
<feature type="repeat" description="TPR" evidence="3">
    <location>
        <begin position="219"/>
        <end position="252"/>
    </location>
</feature>
<dbReference type="PANTHER" id="PTHR44858:SF1">
    <property type="entry name" value="UDP-N-ACETYLGLUCOSAMINE--PEPTIDE N-ACETYLGLUCOSAMINYLTRANSFERASE SPINDLY-RELATED"/>
    <property type="match status" value="1"/>
</dbReference>